<protein>
    <submittedName>
        <fullName evidence="3">Uncharacterized protein</fullName>
    </submittedName>
</protein>
<proteinExistence type="predicted"/>
<evidence type="ECO:0000256" key="2">
    <source>
        <dbReference type="SAM" id="MobiDB-lite"/>
    </source>
</evidence>
<sequence>MEVTRWDTTLPMTHEPAPAPTAPVAAVSALFEESRLRGQHAAATAAMNQHYTTLYNSLLTLSRRLGAGLDPLLDGEAAGNGAGPSLHGWGIGTICSHDCGTLFRVRCEEECRQLEAQLSFLRAALAEKQLECEKLRAQGRASRLEVENVLPLTLAINRKLRLSTPSDGEALFFSMRSAAAPTAPAPGIPAAAASKTSSLLTMAEAIAALEDLIRLQEQDILRNDKSISSQEKRHFVLQTLREDLQDARQLLWQEVESLNAAQADALEAEEEKSRLLLESETMTWVKKFEDALLGDIAKQSAVLTQRAAKARRMHQALQRVLAEKAPGTELTDHGTNVDKGAANEEEEGSNLETLEFSVQQLRTVQELLARLNTCVVSPFDDVEEIENVVKGIKSQSQSSSRSTGTHLEAYNWRSCLLQEAFTDAARELYPWQAREELNVTAAAKLLKKLRRLCIVNNIFSHHPEALVGAVMGSTTSWREVHHMLPAAQLALTLLRKRH</sequence>
<reference evidence="3 4" key="1">
    <citation type="journal article" date="2018" name="BMC Genomics">
        <title>Genomic comparison of Trypanosoma conorhini and Trypanosoma rangeli to Trypanosoma cruzi strains of high and low virulence.</title>
        <authorList>
            <person name="Bradwell K.R."/>
            <person name="Koparde V.N."/>
            <person name="Matveyev A.V."/>
            <person name="Serrano M.G."/>
            <person name="Alves J.M."/>
            <person name="Parikh H."/>
            <person name="Huang B."/>
            <person name="Lee V."/>
            <person name="Espinosa-Alvarez O."/>
            <person name="Ortiz P.A."/>
            <person name="Costa-Martins A.G."/>
            <person name="Teixeira M.M."/>
            <person name="Buck G.A."/>
        </authorList>
    </citation>
    <scope>NUCLEOTIDE SEQUENCE [LARGE SCALE GENOMIC DNA]</scope>
    <source>
        <strain evidence="3 4">025E</strain>
    </source>
</reference>
<keyword evidence="4" id="KW-1185">Reference proteome</keyword>
<evidence type="ECO:0000256" key="1">
    <source>
        <dbReference type="SAM" id="Coils"/>
    </source>
</evidence>
<name>A0A422NBV8_9TRYP</name>
<gene>
    <name evidence="3" type="ORF">Tco025E_08276</name>
</gene>
<organism evidence="3 4">
    <name type="scientific">Trypanosoma conorhini</name>
    <dbReference type="NCBI Taxonomy" id="83891"/>
    <lineage>
        <taxon>Eukaryota</taxon>
        <taxon>Discoba</taxon>
        <taxon>Euglenozoa</taxon>
        <taxon>Kinetoplastea</taxon>
        <taxon>Metakinetoplastina</taxon>
        <taxon>Trypanosomatida</taxon>
        <taxon>Trypanosomatidae</taxon>
        <taxon>Trypanosoma</taxon>
    </lineage>
</organism>
<comment type="caution">
    <text evidence="3">The sequence shown here is derived from an EMBL/GenBank/DDBJ whole genome shotgun (WGS) entry which is preliminary data.</text>
</comment>
<accession>A0A422NBV8</accession>
<dbReference type="GeneID" id="40321887"/>
<keyword evidence="1" id="KW-0175">Coiled coil</keyword>
<feature type="region of interest" description="Disordered" evidence="2">
    <location>
        <begin position="323"/>
        <end position="350"/>
    </location>
</feature>
<dbReference type="Proteomes" id="UP000284403">
    <property type="component" value="Unassembled WGS sequence"/>
</dbReference>
<evidence type="ECO:0000313" key="4">
    <source>
        <dbReference type="Proteomes" id="UP000284403"/>
    </source>
</evidence>
<feature type="coiled-coil region" evidence="1">
    <location>
        <begin position="104"/>
        <end position="147"/>
    </location>
</feature>
<evidence type="ECO:0000313" key="3">
    <source>
        <dbReference type="EMBL" id="RNF02977.1"/>
    </source>
</evidence>
<dbReference type="RefSeq" id="XP_029224758.1">
    <property type="nucleotide sequence ID" value="XM_029375130.1"/>
</dbReference>
<dbReference type="AlphaFoldDB" id="A0A422NBV8"/>
<dbReference type="OrthoDB" id="243647at2759"/>
<dbReference type="EMBL" id="MKKU01000745">
    <property type="protein sequence ID" value="RNF02977.1"/>
    <property type="molecule type" value="Genomic_DNA"/>
</dbReference>